<evidence type="ECO:0000313" key="1">
    <source>
        <dbReference type="EMBL" id="MCI30450.1"/>
    </source>
</evidence>
<feature type="non-terminal residue" evidence="1">
    <location>
        <position position="1"/>
    </location>
</feature>
<comment type="caution">
    <text evidence="1">The sequence shown here is derived from an EMBL/GenBank/DDBJ whole genome shotgun (WGS) entry which is preliminary data.</text>
</comment>
<protein>
    <submittedName>
        <fullName evidence="1">Uncharacterized protein</fullName>
    </submittedName>
</protein>
<dbReference type="Proteomes" id="UP000265520">
    <property type="component" value="Unassembled WGS sequence"/>
</dbReference>
<dbReference type="AlphaFoldDB" id="A0A392R3P8"/>
<name>A0A392R3P8_9FABA</name>
<keyword evidence="2" id="KW-1185">Reference proteome</keyword>
<proteinExistence type="predicted"/>
<accession>A0A392R3P8</accession>
<evidence type="ECO:0000313" key="2">
    <source>
        <dbReference type="Proteomes" id="UP000265520"/>
    </source>
</evidence>
<reference evidence="1 2" key="1">
    <citation type="journal article" date="2018" name="Front. Plant Sci.">
        <title>Red Clover (Trifolium pratense) and Zigzag Clover (T. medium) - A Picture of Genomic Similarities and Differences.</title>
        <authorList>
            <person name="Dluhosova J."/>
            <person name="Istvanek J."/>
            <person name="Nedelnik J."/>
            <person name="Repkova J."/>
        </authorList>
    </citation>
    <scope>NUCLEOTIDE SEQUENCE [LARGE SCALE GENOMIC DNA]</scope>
    <source>
        <strain evidence="2">cv. 10/8</strain>
        <tissue evidence="1">Leaf</tissue>
    </source>
</reference>
<dbReference type="EMBL" id="LXQA010179717">
    <property type="protein sequence ID" value="MCI30450.1"/>
    <property type="molecule type" value="Genomic_DNA"/>
</dbReference>
<organism evidence="1 2">
    <name type="scientific">Trifolium medium</name>
    <dbReference type="NCBI Taxonomy" id="97028"/>
    <lineage>
        <taxon>Eukaryota</taxon>
        <taxon>Viridiplantae</taxon>
        <taxon>Streptophyta</taxon>
        <taxon>Embryophyta</taxon>
        <taxon>Tracheophyta</taxon>
        <taxon>Spermatophyta</taxon>
        <taxon>Magnoliopsida</taxon>
        <taxon>eudicotyledons</taxon>
        <taxon>Gunneridae</taxon>
        <taxon>Pentapetalae</taxon>
        <taxon>rosids</taxon>
        <taxon>fabids</taxon>
        <taxon>Fabales</taxon>
        <taxon>Fabaceae</taxon>
        <taxon>Papilionoideae</taxon>
        <taxon>50 kb inversion clade</taxon>
        <taxon>NPAAA clade</taxon>
        <taxon>Hologalegina</taxon>
        <taxon>IRL clade</taxon>
        <taxon>Trifolieae</taxon>
        <taxon>Trifolium</taxon>
    </lineage>
</organism>
<sequence>FALPPLLFKVVGAATIAAQRGKNEVTTSSRVGAAQTSDAVGADRITGAIADRIGVDADATSDSAFLIGLTVAHKLWFAGRTK</sequence>